<proteinExistence type="predicted"/>
<name>A0ACB9I810_9ASTR</name>
<dbReference type="EMBL" id="CM042027">
    <property type="protein sequence ID" value="KAI3803718.1"/>
    <property type="molecule type" value="Genomic_DNA"/>
</dbReference>
<protein>
    <submittedName>
        <fullName evidence="1">Uncharacterized protein</fullName>
    </submittedName>
</protein>
<reference evidence="1 2" key="2">
    <citation type="journal article" date="2022" name="Mol. Ecol. Resour.">
        <title>The genomes of chicory, endive, great burdock and yacon provide insights into Asteraceae paleo-polyploidization history and plant inulin production.</title>
        <authorList>
            <person name="Fan W."/>
            <person name="Wang S."/>
            <person name="Wang H."/>
            <person name="Wang A."/>
            <person name="Jiang F."/>
            <person name="Liu H."/>
            <person name="Zhao H."/>
            <person name="Xu D."/>
            <person name="Zhang Y."/>
        </authorList>
    </citation>
    <scope>NUCLEOTIDE SEQUENCE [LARGE SCALE GENOMIC DNA]</scope>
    <source>
        <strain evidence="2">cv. Yunnan</strain>
        <tissue evidence="1">Leaves</tissue>
    </source>
</reference>
<dbReference type="Proteomes" id="UP001056120">
    <property type="component" value="Linkage Group LG10"/>
</dbReference>
<comment type="caution">
    <text evidence="1">The sequence shown here is derived from an EMBL/GenBank/DDBJ whole genome shotgun (WGS) entry which is preliminary data.</text>
</comment>
<evidence type="ECO:0000313" key="1">
    <source>
        <dbReference type="EMBL" id="KAI3803718.1"/>
    </source>
</evidence>
<keyword evidence="2" id="KW-1185">Reference proteome</keyword>
<evidence type="ECO:0000313" key="2">
    <source>
        <dbReference type="Proteomes" id="UP001056120"/>
    </source>
</evidence>
<accession>A0ACB9I810</accession>
<sequence length="108" mass="12032">MALYCCRRPGVHRISRCFPLLGCQFCSLFSADGDGRTRIPLHIAACTIVSLPRRSQDTTTFGAPVTRKVRDYRAPPRSVNDYRTSIHPGSFSHNNAILVVFVFTGTCK</sequence>
<organism evidence="1 2">
    <name type="scientific">Smallanthus sonchifolius</name>
    <dbReference type="NCBI Taxonomy" id="185202"/>
    <lineage>
        <taxon>Eukaryota</taxon>
        <taxon>Viridiplantae</taxon>
        <taxon>Streptophyta</taxon>
        <taxon>Embryophyta</taxon>
        <taxon>Tracheophyta</taxon>
        <taxon>Spermatophyta</taxon>
        <taxon>Magnoliopsida</taxon>
        <taxon>eudicotyledons</taxon>
        <taxon>Gunneridae</taxon>
        <taxon>Pentapetalae</taxon>
        <taxon>asterids</taxon>
        <taxon>campanulids</taxon>
        <taxon>Asterales</taxon>
        <taxon>Asteraceae</taxon>
        <taxon>Asteroideae</taxon>
        <taxon>Heliantheae alliance</taxon>
        <taxon>Millerieae</taxon>
        <taxon>Smallanthus</taxon>
    </lineage>
</organism>
<reference evidence="2" key="1">
    <citation type="journal article" date="2022" name="Mol. Ecol. Resour.">
        <title>The genomes of chicory, endive, great burdock and yacon provide insights into Asteraceae palaeo-polyploidization history and plant inulin production.</title>
        <authorList>
            <person name="Fan W."/>
            <person name="Wang S."/>
            <person name="Wang H."/>
            <person name="Wang A."/>
            <person name="Jiang F."/>
            <person name="Liu H."/>
            <person name="Zhao H."/>
            <person name="Xu D."/>
            <person name="Zhang Y."/>
        </authorList>
    </citation>
    <scope>NUCLEOTIDE SEQUENCE [LARGE SCALE GENOMIC DNA]</scope>
    <source>
        <strain evidence="2">cv. Yunnan</strain>
    </source>
</reference>
<gene>
    <name evidence="1" type="ORF">L1987_31879</name>
</gene>